<keyword evidence="2" id="KW-1185">Reference proteome</keyword>
<dbReference type="AlphaFoldDB" id="A0A371DJE4"/>
<evidence type="ECO:0000313" key="1">
    <source>
        <dbReference type="EMBL" id="RDX52655.1"/>
    </source>
</evidence>
<name>A0A371DJE4_9APHY</name>
<accession>A0A371DJE4</accession>
<evidence type="ECO:0000313" key="2">
    <source>
        <dbReference type="Proteomes" id="UP000256964"/>
    </source>
</evidence>
<organism evidence="1 2">
    <name type="scientific">Lentinus brumalis</name>
    <dbReference type="NCBI Taxonomy" id="2498619"/>
    <lineage>
        <taxon>Eukaryota</taxon>
        <taxon>Fungi</taxon>
        <taxon>Dikarya</taxon>
        <taxon>Basidiomycota</taxon>
        <taxon>Agaricomycotina</taxon>
        <taxon>Agaricomycetes</taxon>
        <taxon>Polyporales</taxon>
        <taxon>Polyporaceae</taxon>
        <taxon>Lentinus</taxon>
    </lineage>
</organism>
<gene>
    <name evidence="1" type="ORF">OH76DRAFT_116078</name>
</gene>
<protein>
    <submittedName>
        <fullName evidence="1">Uncharacterized protein</fullName>
    </submittedName>
</protein>
<reference evidence="1 2" key="1">
    <citation type="journal article" date="2018" name="Biotechnol. Biofuels">
        <title>Integrative visual omics of the white-rot fungus Polyporus brumalis exposes the biotechnological potential of its oxidative enzymes for delignifying raw plant biomass.</title>
        <authorList>
            <person name="Miyauchi S."/>
            <person name="Rancon A."/>
            <person name="Drula E."/>
            <person name="Hage H."/>
            <person name="Chaduli D."/>
            <person name="Favel A."/>
            <person name="Grisel S."/>
            <person name="Henrissat B."/>
            <person name="Herpoel-Gimbert I."/>
            <person name="Ruiz-Duenas F.J."/>
            <person name="Chevret D."/>
            <person name="Hainaut M."/>
            <person name="Lin J."/>
            <person name="Wang M."/>
            <person name="Pangilinan J."/>
            <person name="Lipzen A."/>
            <person name="Lesage-Meessen L."/>
            <person name="Navarro D."/>
            <person name="Riley R."/>
            <person name="Grigoriev I.V."/>
            <person name="Zhou S."/>
            <person name="Raouche S."/>
            <person name="Rosso M.N."/>
        </authorList>
    </citation>
    <scope>NUCLEOTIDE SEQUENCE [LARGE SCALE GENOMIC DNA]</scope>
    <source>
        <strain evidence="1 2">BRFM 1820</strain>
    </source>
</reference>
<dbReference type="Proteomes" id="UP000256964">
    <property type="component" value="Unassembled WGS sequence"/>
</dbReference>
<dbReference type="EMBL" id="KZ857389">
    <property type="protein sequence ID" value="RDX52655.1"/>
    <property type="molecule type" value="Genomic_DNA"/>
</dbReference>
<proteinExistence type="predicted"/>
<sequence>MMMFRVRLCLCVLKADFSDSLSLKILSSSRVLGTTQGLYSRPSSCRVQISPAEFCYLYRNYSPVLHIRPTVCQL</sequence>